<organism evidence="1 2">
    <name type="scientific">Kingdonia uniflora</name>
    <dbReference type="NCBI Taxonomy" id="39325"/>
    <lineage>
        <taxon>Eukaryota</taxon>
        <taxon>Viridiplantae</taxon>
        <taxon>Streptophyta</taxon>
        <taxon>Embryophyta</taxon>
        <taxon>Tracheophyta</taxon>
        <taxon>Spermatophyta</taxon>
        <taxon>Magnoliopsida</taxon>
        <taxon>Ranunculales</taxon>
        <taxon>Circaeasteraceae</taxon>
        <taxon>Kingdonia</taxon>
    </lineage>
</organism>
<keyword evidence="2" id="KW-1185">Reference proteome</keyword>
<evidence type="ECO:0000313" key="1">
    <source>
        <dbReference type="EMBL" id="KAF6177002.1"/>
    </source>
</evidence>
<feature type="non-terminal residue" evidence="1">
    <location>
        <position position="1"/>
    </location>
</feature>
<dbReference type="EMBL" id="JACGCM010000012">
    <property type="protein sequence ID" value="KAF6177002.1"/>
    <property type="molecule type" value="Genomic_DNA"/>
</dbReference>
<reference evidence="1 2" key="1">
    <citation type="journal article" date="2020" name="IScience">
        <title>Genome Sequencing of the Endangered Kingdonia uniflora (Circaeasteraceae, Ranunculales) Reveals Potential Mechanisms of Evolutionary Specialization.</title>
        <authorList>
            <person name="Sun Y."/>
            <person name="Deng T."/>
            <person name="Zhang A."/>
            <person name="Moore M.J."/>
            <person name="Landis J.B."/>
            <person name="Lin N."/>
            <person name="Zhang H."/>
            <person name="Zhang X."/>
            <person name="Huang J."/>
            <person name="Zhang X."/>
            <person name="Sun H."/>
            <person name="Wang H."/>
        </authorList>
    </citation>
    <scope>NUCLEOTIDE SEQUENCE [LARGE SCALE GENOMIC DNA]</scope>
    <source>
        <strain evidence="1">TB1705</strain>
        <tissue evidence="1">Leaf</tissue>
    </source>
</reference>
<name>A0A7J7PCI3_9MAGN</name>
<sequence length="62" mass="7432">RCILSTVSSRRPYISLLTIWIDSSLPDVCKKPMGGHYNSYLLLACHWLQRWMNSLFHLFWIY</sequence>
<dbReference type="Proteomes" id="UP000541444">
    <property type="component" value="Unassembled WGS sequence"/>
</dbReference>
<evidence type="ECO:0000313" key="2">
    <source>
        <dbReference type="Proteomes" id="UP000541444"/>
    </source>
</evidence>
<gene>
    <name evidence="1" type="ORF">GIB67_027802</name>
</gene>
<proteinExistence type="predicted"/>
<comment type="caution">
    <text evidence="1">The sequence shown here is derived from an EMBL/GenBank/DDBJ whole genome shotgun (WGS) entry which is preliminary data.</text>
</comment>
<dbReference type="AlphaFoldDB" id="A0A7J7PCI3"/>
<accession>A0A7J7PCI3</accession>
<feature type="non-terminal residue" evidence="1">
    <location>
        <position position="62"/>
    </location>
</feature>
<protein>
    <submittedName>
        <fullName evidence="1">Uncharacterized protein</fullName>
    </submittedName>
</protein>